<dbReference type="OMA" id="MERTEQA"/>
<dbReference type="AlphaFoldDB" id="A0A3B3D3S2"/>
<dbReference type="PANTHER" id="PTHR33198">
    <property type="entry name" value="ANK_REP_REGION DOMAIN-CONTAINING PROTEIN-RELATED"/>
    <property type="match status" value="1"/>
</dbReference>
<evidence type="ECO:0000313" key="2">
    <source>
        <dbReference type="Proteomes" id="UP000261560"/>
    </source>
</evidence>
<dbReference type="GeneTree" id="ENSGT00940000165756"/>
<name>A0A3B3D3S2_ORYME</name>
<organism evidence="1 2">
    <name type="scientific">Oryzias melastigma</name>
    <name type="common">Marine medaka</name>
    <dbReference type="NCBI Taxonomy" id="30732"/>
    <lineage>
        <taxon>Eukaryota</taxon>
        <taxon>Metazoa</taxon>
        <taxon>Chordata</taxon>
        <taxon>Craniata</taxon>
        <taxon>Vertebrata</taxon>
        <taxon>Euteleostomi</taxon>
        <taxon>Actinopterygii</taxon>
        <taxon>Neopterygii</taxon>
        <taxon>Teleostei</taxon>
        <taxon>Neoteleostei</taxon>
        <taxon>Acanthomorphata</taxon>
        <taxon>Ovalentaria</taxon>
        <taxon>Atherinomorphae</taxon>
        <taxon>Beloniformes</taxon>
        <taxon>Adrianichthyidae</taxon>
        <taxon>Oryziinae</taxon>
        <taxon>Oryzias</taxon>
    </lineage>
</organism>
<proteinExistence type="predicted"/>
<sequence>MSFLGKIDEFMPDSEAWSAYVERVELFFEANDVSENKRVPVLLSAVGAARHGLLQNLVQPAVPKEKSFKEIVDILRSHFEPKPLVKAERFRFNQCCQKQRETVLEFTASLKQSAVHCEFGAGLGDALRDGFVSGKRKLLSEDRLSFTRQLKKMEDHNGGVHKMQVKAPHKGQDGCYRCKGKRKSHS</sequence>
<evidence type="ECO:0000313" key="1">
    <source>
        <dbReference type="Ensembl" id="ENSOMEP00000024099.1"/>
    </source>
</evidence>
<keyword evidence="2" id="KW-1185">Reference proteome</keyword>
<dbReference type="Proteomes" id="UP000261560">
    <property type="component" value="Unplaced"/>
</dbReference>
<evidence type="ECO:0008006" key="3">
    <source>
        <dbReference type="Google" id="ProtNLM"/>
    </source>
</evidence>
<accession>A0A3B3D3S2</accession>
<dbReference type="PANTHER" id="PTHR33198:SF19">
    <property type="entry name" value="CCHC-TYPE DOMAIN-CONTAINING PROTEIN"/>
    <property type="match status" value="1"/>
</dbReference>
<dbReference type="Ensembl" id="ENSOMET00000010587.1">
    <property type="protein sequence ID" value="ENSOMEP00000024099.1"/>
    <property type="gene ID" value="ENSOMEG00000004493.1"/>
</dbReference>
<dbReference type="PaxDb" id="30732-ENSOMEP00000024099"/>
<protein>
    <recommendedName>
        <fullName evidence="3">Retrotransposon gag domain-containing protein</fullName>
    </recommendedName>
</protein>
<reference evidence="1" key="1">
    <citation type="submission" date="2025-08" db="UniProtKB">
        <authorList>
            <consortium name="Ensembl"/>
        </authorList>
    </citation>
    <scope>IDENTIFICATION</scope>
</reference>
<reference evidence="1" key="2">
    <citation type="submission" date="2025-09" db="UniProtKB">
        <authorList>
            <consortium name="Ensembl"/>
        </authorList>
    </citation>
    <scope>IDENTIFICATION</scope>
</reference>